<dbReference type="Pfam" id="PF14116">
    <property type="entry name" value="YyzF"/>
    <property type="match status" value="1"/>
</dbReference>
<dbReference type="InterPro" id="IPR025626">
    <property type="entry name" value="YyzF"/>
</dbReference>
<dbReference type="AlphaFoldDB" id="A0A7U3YIL2"/>
<reference evidence="1" key="1">
    <citation type="submission" date="2010-10" db="EMBL/GenBank/DDBJ databases">
        <title>Complete sequence of chromosome of Geobacillus sp. Y4.1MC1.</title>
        <authorList>
            <consortium name="US DOE Joint Genome Institute"/>
            <person name="Lucas S."/>
            <person name="Copeland A."/>
            <person name="Lapidus A."/>
            <person name="Cheng J.-F."/>
            <person name="Bruce D."/>
            <person name="Goodwin L."/>
            <person name="Pitluck S."/>
            <person name="Chertkov O."/>
            <person name="Zhang X."/>
            <person name="Detter J.C."/>
            <person name="Han C."/>
            <person name="Tapia R."/>
            <person name="Land M."/>
            <person name="Hauser L."/>
            <person name="Jeffries C."/>
            <person name="Kyrpides N."/>
            <person name="Ivanova N."/>
            <person name="Ovchinnikova G."/>
            <person name="Brumm P."/>
            <person name="Mead D."/>
            <person name="Woyke T."/>
        </authorList>
    </citation>
    <scope>NUCLEOTIDE SEQUENCE [LARGE SCALE GENOMIC DNA]</scope>
    <source>
        <strain evidence="1">Y4.1MC1</strain>
    </source>
</reference>
<sequence>MFICCEEHIDIAIDMYVDKMEKAPNISLISVDKYEKLCDFCANKAVYIVGN</sequence>
<organism evidence="1">
    <name type="scientific">Geobacillus sp. (strain Y4.1MC1)</name>
    <dbReference type="NCBI Taxonomy" id="581103"/>
    <lineage>
        <taxon>Bacteria</taxon>
        <taxon>Bacillati</taxon>
        <taxon>Bacillota</taxon>
        <taxon>Bacilli</taxon>
        <taxon>Bacillales</taxon>
        <taxon>Anoxybacillaceae</taxon>
        <taxon>Geobacillus</taxon>
    </lineage>
</organism>
<dbReference type="NCBIfam" id="TIGR04129">
    <property type="entry name" value="CxxH_BA5709"/>
    <property type="match status" value="1"/>
</dbReference>
<dbReference type="KEGG" id="gmc:GY4MC1_3810"/>
<proteinExistence type="predicted"/>
<accession>A0A7U3YIL2</accession>
<evidence type="ECO:0000313" key="1">
    <source>
        <dbReference type="EMBL" id="ADP76431.1"/>
    </source>
</evidence>
<protein>
    <submittedName>
        <fullName evidence="1">Uncharacterized conserved protein, contains CXXC motif</fullName>
    </submittedName>
</protein>
<gene>
    <name evidence="1" type="ORF">GY4MC1_3810</name>
</gene>
<name>A0A7U3YIL2_GEOS0</name>
<dbReference type="EMBL" id="CP002293">
    <property type="protein sequence ID" value="ADP76431.1"/>
    <property type="molecule type" value="Genomic_DNA"/>
</dbReference>